<comment type="caution">
    <text evidence="1">The sequence shown here is derived from an EMBL/GenBank/DDBJ whole genome shotgun (WGS) entry which is preliminary data.</text>
</comment>
<proteinExistence type="predicted"/>
<protein>
    <submittedName>
        <fullName evidence="1">Uncharacterized protein</fullName>
    </submittedName>
</protein>
<dbReference type="EMBL" id="LAZR01043095">
    <property type="protein sequence ID" value="KKL07918.1"/>
    <property type="molecule type" value="Genomic_DNA"/>
</dbReference>
<accession>A0A0F9D751</accession>
<organism evidence="1">
    <name type="scientific">marine sediment metagenome</name>
    <dbReference type="NCBI Taxonomy" id="412755"/>
    <lineage>
        <taxon>unclassified sequences</taxon>
        <taxon>metagenomes</taxon>
        <taxon>ecological metagenomes</taxon>
    </lineage>
</organism>
<evidence type="ECO:0000313" key="1">
    <source>
        <dbReference type="EMBL" id="KKL07918.1"/>
    </source>
</evidence>
<reference evidence="1" key="1">
    <citation type="journal article" date="2015" name="Nature">
        <title>Complex archaea that bridge the gap between prokaryotes and eukaryotes.</title>
        <authorList>
            <person name="Spang A."/>
            <person name="Saw J.H."/>
            <person name="Jorgensen S.L."/>
            <person name="Zaremba-Niedzwiedzka K."/>
            <person name="Martijn J."/>
            <person name="Lind A.E."/>
            <person name="van Eijk R."/>
            <person name="Schleper C."/>
            <person name="Guy L."/>
            <person name="Ettema T.J."/>
        </authorList>
    </citation>
    <scope>NUCLEOTIDE SEQUENCE</scope>
</reference>
<dbReference type="AlphaFoldDB" id="A0A0F9D751"/>
<sequence>MSKTSSVYQIERSLIKYEVGYKELNFKKLKSKYKSLLRSYKTRLTLQIKAEVEIKYLSRYIKLIEGKLKVKNDR</sequence>
<gene>
    <name evidence="1" type="ORF">LCGC14_2581170</name>
</gene>
<name>A0A0F9D751_9ZZZZ</name>